<evidence type="ECO:0000313" key="8">
    <source>
        <dbReference type="Proteomes" id="UP000178187"/>
    </source>
</evidence>
<dbReference type="EMBL" id="MHFR01000013">
    <property type="protein sequence ID" value="OGW99140.1"/>
    <property type="molecule type" value="Genomic_DNA"/>
</dbReference>
<dbReference type="InterPro" id="IPR017850">
    <property type="entry name" value="Alkaline_phosphatase_core_sf"/>
</dbReference>
<dbReference type="InterPro" id="IPR042253">
    <property type="entry name" value="Pglycerate_mutase_ApgM_sf"/>
</dbReference>
<dbReference type="Pfam" id="PF01676">
    <property type="entry name" value="Metalloenzyme"/>
    <property type="match status" value="1"/>
</dbReference>
<comment type="catalytic activity">
    <reaction evidence="1">
        <text>(2R)-2-phosphoglycerate = (2R)-3-phosphoglycerate</text>
        <dbReference type="Rhea" id="RHEA:15901"/>
        <dbReference type="ChEBI" id="CHEBI:58272"/>
        <dbReference type="ChEBI" id="CHEBI:58289"/>
        <dbReference type="EC" id="5.4.2.12"/>
    </reaction>
</comment>
<dbReference type="Proteomes" id="UP000178187">
    <property type="component" value="Unassembled WGS sequence"/>
</dbReference>
<sequence>MKYLMILADGIADHPSEALSGKTPLEVSRTPNLDYFAKIGKVGMVRTIPDRLDLVSHLGLISLLGYDPRQHPTGLGPLEAANLELKLEENEIAFRMNFISESVGILADATAGHITTREAKALVGFLNKKLSSDFVRFFASHEHQHIAVIKDARGYEALSATCTVPESIVGKPIEANLPKGPGEDMIKKLMYDAKSLLVEHEINQVRVDLGENPANMIWLWGQGLLPKLPKLSDRMNGITSAMVSTSEYAKGFARLIGMTVMDVAKNRIYPDYDYEGQAEAMMDLLGEKDFVCVHMNVCEEASREGDLKQKVLALEAIDHYVISRIKTFYESNKDIRILISPLLVIPHEIKKAVRESVPFIIAGKNIKPDEIERYNEATAHVSQLKFSEGWKLIEELTSTKDLG</sequence>
<comment type="caution">
    <text evidence="7">The sequence shown here is derived from an EMBL/GenBank/DDBJ whole genome shotgun (WGS) entry which is preliminary data.</text>
</comment>
<dbReference type="CDD" id="cd16011">
    <property type="entry name" value="iPGM_like"/>
    <property type="match status" value="1"/>
</dbReference>
<dbReference type="PANTHER" id="PTHR31209:SF4">
    <property type="entry name" value="2,3-BISPHOSPHOGLYCERATE-INDEPENDENT PHOSPHOGLYCERATE MUTASE"/>
    <property type="match status" value="1"/>
</dbReference>
<organism evidence="7 8">
    <name type="scientific">Candidatus Danuiimicrobium aquiferis</name>
    <dbReference type="NCBI Taxonomy" id="1801832"/>
    <lineage>
        <taxon>Bacteria</taxon>
        <taxon>Pseudomonadati</taxon>
        <taxon>Candidatus Omnitrophota</taxon>
        <taxon>Candidatus Danuiimicrobium</taxon>
    </lineage>
</organism>
<dbReference type="InterPro" id="IPR006124">
    <property type="entry name" value="Metalloenzyme"/>
</dbReference>
<dbReference type="SUPFAM" id="SSF53649">
    <property type="entry name" value="Alkaline phosphatase-like"/>
    <property type="match status" value="1"/>
</dbReference>
<dbReference type="PANTHER" id="PTHR31209">
    <property type="entry name" value="COFACTOR-INDEPENDENT PHOSPHOGLYCERATE MUTASE"/>
    <property type="match status" value="1"/>
</dbReference>
<dbReference type="Gene3D" id="3.30.70.2130">
    <property type="entry name" value="Metalloenzyme domain"/>
    <property type="match status" value="1"/>
</dbReference>
<dbReference type="GO" id="GO:0046872">
    <property type="term" value="F:metal ion binding"/>
    <property type="evidence" value="ECO:0007669"/>
    <property type="project" value="InterPro"/>
</dbReference>
<proteinExistence type="inferred from homology"/>
<dbReference type="InterPro" id="IPR004456">
    <property type="entry name" value="Pglycerate_mutase_ApgM"/>
</dbReference>
<keyword evidence="5" id="KW-0324">Glycolysis</keyword>
<dbReference type="NCBIfam" id="TIGR00306">
    <property type="entry name" value="apgM"/>
    <property type="match status" value="1"/>
</dbReference>
<feature type="domain" description="Metalloenzyme" evidence="6">
    <location>
        <begin position="1"/>
        <end position="383"/>
    </location>
</feature>
<dbReference type="GO" id="GO:0006096">
    <property type="term" value="P:glycolytic process"/>
    <property type="evidence" value="ECO:0007669"/>
    <property type="project" value="UniProtKB-KW"/>
</dbReference>
<comment type="similarity">
    <text evidence="4">Belongs to the BPG-independent phosphoglycerate mutase family. A-PGAM subfamily.</text>
</comment>
<comment type="pathway">
    <text evidence="3">Carbohydrate degradation.</text>
</comment>
<gene>
    <name evidence="7" type="ORF">A3G33_09920</name>
</gene>
<comment type="function">
    <text evidence="2">Catalyzes the interconversion of 2-phosphoglycerate and 3-phosphoglycerate.</text>
</comment>
<dbReference type="PIRSF" id="PIRSF006392">
    <property type="entry name" value="IPGAM_arch"/>
    <property type="match status" value="1"/>
</dbReference>
<dbReference type="Pfam" id="PF10143">
    <property type="entry name" value="PhosphMutase"/>
    <property type="match status" value="1"/>
</dbReference>
<evidence type="ECO:0000313" key="7">
    <source>
        <dbReference type="EMBL" id="OGW99140.1"/>
    </source>
</evidence>
<name>A0A1G1L1V6_9BACT</name>
<evidence type="ECO:0000259" key="6">
    <source>
        <dbReference type="Pfam" id="PF01676"/>
    </source>
</evidence>
<dbReference type="AlphaFoldDB" id="A0A1G1L1V6"/>
<evidence type="ECO:0000256" key="3">
    <source>
        <dbReference type="ARBA" id="ARBA00004921"/>
    </source>
</evidence>
<evidence type="ECO:0000256" key="1">
    <source>
        <dbReference type="ARBA" id="ARBA00000370"/>
    </source>
</evidence>
<dbReference type="Gene3D" id="3.40.720.10">
    <property type="entry name" value="Alkaline Phosphatase, subunit A"/>
    <property type="match status" value="1"/>
</dbReference>
<protein>
    <recommendedName>
        <fullName evidence="6">Metalloenzyme domain-containing protein</fullName>
    </recommendedName>
</protein>
<evidence type="ECO:0000256" key="5">
    <source>
        <dbReference type="ARBA" id="ARBA00023152"/>
    </source>
</evidence>
<accession>A0A1G1L1V6</accession>
<dbReference type="GO" id="GO:0004619">
    <property type="term" value="F:phosphoglycerate mutase activity"/>
    <property type="evidence" value="ECO:0007669"/>
    <property type="project" value="UniProtKB-EC"/>
</dbReference>
<evidence type="ECO:0000256" key="4">
    <source>
        <dbReference type="ARBA" id="ARBA00005524"/>
    </source>
</evidence>
<evidence type="ECO:0000256" key="2">
    <source>
        <dbReference type="ARBA" id="ARBA00002315"/>
    </source>
</evidence>
<reference evidence="7 8" key="1">
    <citation type="journal article" date="2016" name="Nat. Commun.">
        <title>Thousands of microbial genomes shed light on interconnected biogeochemical processes in an aquifer system.</title>
        <authorList>
            <person name="Anantharaman K."/>
            <person name="Brown C.T."/>
            <person name="Hug L.A."/>
            <person name="Sharon I."/>
            <person name="Castelle C.J."/>
            <person name="Probst A.J."/>
            <person name="Thomas B.C."/>
            <person name="Singh A."/>
            <person name="Wilkins M.J."/>
            <person name="Karaoz U."/>
            <person name="Brodie E.L."/>
            <person name="Williams K.H."/>
            <person name="Hubbard S.S."/>
            <person name="Banfield J.F."/>
        </authorList>
    </citation>
    <scope>NUCLEOTIDE SEQUENCE [LARGE SCALE GENOMIC DNA]</scope>
</reference>